<organism evidence="2 3">
    <name type="scientific">Monilinia fructigena</name>
    <dbReference type="NCBI Taxonomy" id="38457"/>
    <lineage>
        <taxon>Eukaryota</taxon>
        <taxon>Fungi</taxon>
        <taxon>Dikarya</taxon>
        <taxon>Ascomycota</taxon>
        <taxon>Pezizomycotina</taxon>
        <taxon>Leotiomycetes</taxon>
        <taxon>Helotiales</taxon>
        <taxon>Sclerotiniaceae</taxon>
        <taxon>Monilinia</taxon>
    </lineage>
</organism>
<sequence length="73" mass="8056">MNDILKPQKITLNHFMCSQSGNIQDLAAYSGHSSSCIVGSEPEPDSSSRQEFVHPPSLPSDMGMRYMTIPSDR</sequence>
<dbReference type="OrthoDB" id="3474448at2759"/>
<evidence type="ECO:0000313" key="3">
    <source>
        <dbReference type="Proteomes" id="UP000249056"/>
    </source>
</evidence>
<keyword evidence="3" id="KW-1185">Reference proteome</keyword>
<protein>
    <submittedName>
        <fullName evidence="2">Uncharacterized protein</fullName>
    </submittedName>
</protein>
<reference evidence="2 3" key="1">
    <citation type="submission" date="2018-06" db="EMBL/GenBank/DDBJ databases">
        <title>Genome Sequence of the Brown Rot Fungal Pathogen Monilinia fructigena.</title>
        <authorList>
            <person name="Landi L."/>
            <person name="De Miccolis Angelini R.M."/>
            <person name="Pollastro S."/>
            <person name="Abate D."/>
            <person name="Faretra F."/>
            <person name="Romanazzi G."/>
        </authorList>
    </citation>
    <scope>NUCLEOTIDE SEQUENCE [LARGE SCALE GENOMIC DNA]</scope>
    <source>
        <strain evidence="2 3">Mfrg269</strain>
    </source>
</reference>
<comment type="caution">
    <text evidence="2">The sequence shown here is derived from an EMBL/GenBank/DDBJ whole genome shotgun (WGS) entry which is preliminary data.</text>
</comment>
<dbReference type="AlphaFoldDB" id="A0A395INU0"/>
<dbReference type="EMBL" id="QKRW01000033">
    <property type="protein sequence ID" value="RAL61238.1"/>
    <property type="molecule type" value="Genomic_DNA"/>
</dbReference>
<accession>A0A395INU0</accession>
<evidence type="ECO:0000256" key="1">
    <source>
        <dbReference type="SAM" id="MobiDB-lite"/>
    </source>
</evidence>
<name>A0A395INU0_9HELO</name>
<feature type="region of interest" description="Disordered" evidence="1">
    <location>
        <begin position="34"/>
        <end position="73"/>
    </location>
</feature>
<gene>
    <name evidence="2" type="ORF">DID88_010317</name>
</gene>
<evidence type="ECO:0000313" key="2">
    <source>
        <dbReference type="EMBL" id="RAL61238.1"/>
    </source>
</evidence>
<proteinExistence type="predicted"/>
<dbReference type="Proteomes" id="UP000249056">
    <property type="component" value="Unassembled WGS sequence"/>
</dbReference>